<comment type="similarity">
    <text evidence="3 13">Belongs to the guanylate kinase family.</text>
</comment>
<evidence type="ECO:0000256" key="11">
    <source>
        <dbReference type="ARBA" id="ARBA00030128"/>
    </source>
</evidence>
<keyword evidence="8 13" id="KW-0547">Nucleotide-binding</keyword>
<keyword evidence="10 13" id="KW-0067">ATP-binding</keyword>
<evidence type="ECO:0000313" key="15">
    <source>
        <dbReference type="EMBL" id="URJ27792.1"/>
    </source>
</evidence>
<dbReference type="Gene3D" id="3.30.63.10">
    <property type="entry name" value="Guanylate Kinase phosphate binding domain"/>
    <property type="match status" value="1"/>
</dbReference>
<evidence type="ECO:0000256" key="9">
    <source>
        <dbReference type="ARBA" id="ARBA00022777"/>
    </source>
</evidence>
<dbReference type="GO" id="GO:0005829">
    <property type="term" value="C:cytosol"/>
    <property type="evidence" value="ECO:0007669"/>
    <property type="project" value="TreeGrafter"/>
</dbReference>
<dbReference type="NCBIfam" id="TIGR03263">
    <property type="entry name" value="guanyl_kin"/>
    <property type="match status" value="1"/>
</dbReference>
<dbReference type="SUPFAM" id="SSF52540">
    <property type="entry name" value="P-loop containing nucleoside triphosphate hydrolases"/>
    <property type="match status" value="1"/>
</dbReference>
<evidence type="ECO:0000256" key="5">
    <source>
        <dbReference type="ARBA" id="ARBA00016296"/>
    </source>
</evidence>
<proteinExistence type="inferred from homology"/>
<evidence type="ECO:0000259" key="14">
    <source>
        <dbReference type="PROSITE" id="PS50052"/>
    </source>
</evidence>
<comment type="subcellular location">
    <subcellularLocation>
        <location evidence="2 13">Cytoplasm</location>
    </subcellularLocation>
</comment>
<dbReference type="SMART" id="SM00072">
    <property type="entry name" value="GuKc"/>
    <property type="match status" value="1"/>
</dbReference>
<dbReference type="InterPro" id="IPR008145">
    <property type="entry name" value="GK/Ca_channel_bsu"/>
</dbReference>
<dbReference type="AlphaFoldDB" id="A0AAE9IA89"/>
<reference evidence="15" key="1">
    <citation type="submission" date="2022-05" db="EMBL/GenBank/DDBJ databases">
        <title>Impact of host demography and evolutionary history on endosymbiont molecular evolution: a test in carpenter ants (Genus Camponotus) and their Blochmannia endosymbionts.</title>
        <authorList>
            <person name="Manthey J.D."/>
            <person name="Giron J.C."/>
            <person name="Hruska J.P."/>
        </authorList>
    </citation>
    <scope>NUCLEOTIDE SEQUENCE</scope>
    <source>
        <strain evidence="15">C-049</strain>
    </source>
</reference>
<evidence type="ECO:0000256" key="7">
    <source>
        <dbReference type="ARBA" id="ARBA00022679"/>
    </source>
</evidence>
<dbReference type="Proteomes" id="UP001056323">
    <property type="component" value="Chromosome"/>
</dbReference>
<accession>A0AAE9IA89</accession>
<dbReference type="CDD" id="cd00071">
    <property type="entry name" value="GMPK"/>
    <property type="match status" value="1"/>
</dbReference>
<dbReference type="Pfam" id="PF00625">
    <property type="entry name" value="Guanylate_kin"/>
    <property type="match status" value="1"/>
</dbReference>
<dbReference type="PROSITE" id="PS00856">
    <property type="entry name" value="GUANYLATE_KINASE_1"/>
    <property type="match status" value="1"/>
</dbReference>
<protein>
    <recommendedName>
        <fullName evidence="5 13">Guanylate kinase</fullName>
        <ecNumber evidence="4 13">2.7.4.8</ecNumber>
    </recommendedName>
    <alternativeName>
        <fullName evidence="11 13">GMP kinase</fullName>
    </alternativeName>
</protein>
<feature type="binding site" evidence="13">
    <location>
        <begin position="13"/>
        <end position="20"/>
    </location>
    <ligand>
        <name>ATP</name>
        <dbReference type="ChEBI" id="CHEBI:30616"/>
    </ligand>
</feature>
<name>A0AAE9IA89_9ENTR</name>
<dbReference type="RefSeq" id="WP_250250210.1">
    <property type="nucleotide sequence ID" value="NZ_CP097751.1"/>
</dbReference>
<evidence type="ECO:0000256" key="12">
    <source>
        <dbReference type="ARBA" id="ARBA00048594"/>
    </source>
</evidence>
<evidence type="ECO:0000256" key="10">
    <source>
        <dbReference type="ARBA" id="ARBA00022840"/>
    </source>
</evidence>
<keyword evidence="7 13" id="KW-0808">Transferase</keyword>
<evidence type="ECO:0000256" key="6">
    <source>
        <dbReference type="ARBA" id="ARBA00022490"/>
    </source>
</evidence>
<organism evidence="15 16">
    <name type="scientific">Candidatus Blochmanniella camponoti</name>
    <dbReference type="NCBI Taxonomy" id="108080"/>
    <lineage>
        <taxon>Bacteria</taxon>
        <taxon>Pseudomonadati</taxon>
        <taxon>Pseudomonadota</taxon>
        <taxon>Gammaproteobacteria</taxon>
        <taxon>Enterobacterales</taxon>
        <taxon>Enterobacteriaceae</taxon>
        <taxon>ant endosymbionts</taxon>
        <taxon>Candidatus Blochmanniella</taxon>
    </lineage>
</organism>
<evidence type="ECO:0000256" key="2">
    <source>
        <dbReference type="ARBA" id="ARBA00004496"/>
    </source>
</evidence>
<dbReference type="EMBL" id="CP097751">
    <property type="protein sequence ID" value="URJ27792.1"/>
    <property type="molecule type" value="Genomic_DNA"/>
</dbReference>
<gene>
    <name evidence="13 15" type="primary">gmk</name>
    <name evidence="15" type="ORF">M9394_01500</name>
</gene>
<evidence type="ECO:0000256" key="13">
    <source>
        <dbReference type="HAMAP-Rule" id="MF_00328"/>
    </source>
</evidence>
<dbReference type="PROSITE" id="PS50052">
    <property type="entry name" value="GUANYLATE_KINASE_2"/>
    <property type="match status" value="1"/>
</dbReference>
<dbReference type="HAMAP" id="MF_00328">
    <property type="entry name" value="Guanylate_kinase"/>
    <property type="match status" value="1"/>
</dbReference>
<dbReference type="PANTHER" id="PTHR23117">
    <property type="entry name" value="GUANYLATE KINASE-RELATED"/>
    <property type="match status" value="1"/>
</dbReference>
<comment type="function">
    <text evidence="1 13">Essential for recycling GMP and indirectly, cGMP.</text>
</comment>
<dbReference type="InterPro" id="IPR020590">
    <property type="entry name" value="Guanylate_kinase_CS"/>
</dbReference>
<keyword evidence="6 13" id="KW-0963">Cytoplasm</keyword>
<evidence type="ECO:0000256" key="1">
    <source>
        <dbReference type="ARBA" id="ARBA00003531"/>
    </source>
</evidence>
<dbReference type="FunFam" id="3.30.63.10:FF:000005">
    <property type="entry name" value="Guanylate kinase"/>
    <property type="match status" value="1"/>
</dbReference>
<dbReference type="InterPro" id="IPR017665">
    <property type="entry name" value="Guanylate_kinase"/>
</dbReference>
<dbReference type="KEGG" id="bhb:M9394_01500"/>
<evidence type="ECO:0000313" key="16">
    <source>
        <dbReference type="Proteomes" id="UP001056323"/>
    </source>
</evidence>
<dbReference type="Gene3D" id="3.40.50.300">
    <property type="entry name" value="P-loop containing nucleotide triphosphate hydrolases"/>
    <property type="match status" value="1"/>
</dbReference>
<dbReference type="GO" id="GO:0004385">
    <property type="term" value="F:GMP kinase activity"/>
    <property type="evidence" value="ECO:0007669"/>
    <property type="project" value="UniProtKB-UniRule"/>
</dbReference>
<evidence type="ECO:0000256" key="8">
    <source>
        <dbReference type="ARBA" id="ARBA00022741"/>
    </source>
</evidence>
<dbReference type="EC" id="2.7.4.8" evidence="4 13"/>
<comment type="catalytic activity">
    <reaction evidence="12 13">
        <text>GMP + ATP = GDP + ADP</text>
        <dbReference type="Rhea" id="RHEA:20780"/>
        <dbReference type="ChEBI" id="CHEBI:30616"/>
        <dbReference type="ChEBI" id="CHEBI:58115"/>
        <dbReference type="ChEBI" id="CHEBI:58189"/>
        <dbReference type="ChEBI" id="CHEBI:456216"/>
        <dbReference type="EC" id="2.7.4.8"/>
    </reaction>
</comment>
<keyword evidence="9 13" id="KW-0418">Kinase</keyword>
<evidence type="ECO:0000256" key="4">
    <source>
        <dbReference type="ARBA" id="ARBA00012961"/>
    </source>
</evidence>
<dbReference type="InterPro" id="IPR027417">
    <property type="entry name" value="P-loop_NTPase"/>
</dbReference>
<evidence type="ECO:0000256" key="3">
    <source>
        <dbReference type="ARBA" id="ARBA00005790"/>
    </source>
</evidence>
<dbReference type="PANTHER" id="PTHR23117:SF13">
    <property type="entry name" value="GUANYLATE KINASE"/>
    <property type="match status" value="1"/>
</dbReference>
<dbReference type="InterPro" id="IPR008144">
    <property type="entry name" value="Guanylate_kin-like_dom"/>
</dbReference>
<sequence>MMKNSGILCIISAPSGTGKSTLIQTVMQYDRFVYQTKLSISYTTRIKRPGEIHGKDYYFISKKAFKHMIDKNMFFEYAMIFNHYYGTAKSNIEMMLNAGIHIVLNIDWKGAQQIRSKISKNIYTIFILPPSKKELAHRLYLRGEDTEKVIAARMDQAMDEISHFKEYDYVIINDNLTIAVTHLQSIMLSEQLRIAHQKIRYATLIDHLLLPDI</sequence>
<dbReference type="GO" id="GO:0005524">
    <property type="term" value="F:ATP binding"/>
    <property type="evidence" value="ECO:0007669"/>
    <property type="project" value="UniProtKB-UniRule"/>
</dbReference>
<feature type="domain" description="Guanylate kinase-like" evidence="14">
    <location>
        <begin position="6"/>
        <end position="188"/>
    </location>
</feature>